<dbReference type="PROSITE" id="PS00611">
    <property type="entry name" value="HISOL_DEHYDROGENASE"/>
    <property type="match status" value="1"/>
</dbReference>
<dbReference type="PRINTS" id="PR00083">
    <property type="entry name" value="HOLDHDRGNASE"/>
</dbReference>
<dbReference type="GO" id="GO:0004399">
    <property type="term" value="F:histidinol dehydrogenase activity"/>
    <property type="evidence" value="ECO:0007669"/>
    <property type="project" value="UniProtKB-EC"/>
</dbReference>
<dbReference type="GO" id="GO:0046872">
    <property type="term" value="F:metal ion binding"/>
    <property type="evidence" value="ECO:0007669"/>
    <property type="project" value="UniProtKB-KW"/>
</dbReference>
<feature type="non-terminal residue" evidence="6">
    <location>
        <position position="350"/>
    </location>
</feature>
<accession>A0A9D9DMI2</accession>
<reference evidence="6" key="1">
    <citation type="submission" date="2020-10" db="EMBL/GenBank/DDBJ databases">
        <authorList>
            <person name="Gilroy R."/>
        </authorList>
    </citation>
    <scope>NUCLEOTIDE SEQUENCE</scope>
    <source>
        <strain evidence="6">15467</strain>
    </source>
</reference>
<dbReference type="Gene3D" id="3.40.50.1980">
    <property type="entry name" value="Nitrogenase molybdenum iron protein domain"/>
    <property type="match status" value="2"/>
</dbReference>
<keyword evidence="2" id="KW-0479">Metal-binding</keyword>
<dbReference type="InterPro" id="IPR012131">
    <property type="entry name" value="Hstdl_DH"/>
</dbReference>
<evidence type="ECO:0000256" key="2">
    <source>
        <dbReference type="ARBA" id="ARBA00022723"/>
    </source>
</evidence>
<gene>
    <name evidence="6" type="primary">hisD</name>
    <name evidence="6" type="ORF">IAC68_02785</name>
</gene>
<dbReference type="GO" id="GO:0000105">
    <property type="term" value="P:L-histidine biosynthetic process"/>
    <property type="evidence" value="ECO:0007669"/>
    <property type="project" value="TreeGrafter"/>
</dbReference>
<dbReference type="GO" id="GO:0051287">
    <property type="term" value="F:NAD binding"/>
    <property type="evidence" value="ECO:0007669"/>
    <property type="project" value="InterPro"/>
</dbReference>
<evidence type="ECO:0000313" key="7">
    <source>
        <dbReference type="Proteomes" id="UP000823635"/>
    </source>
</evidence>
<reference evidence="6" key="2">
    <citation type="journal article" date="2021" name="PeerJ">
        <title>Extensive microbial diversity within the chicken gut microbiome revealed by metagenomics and culture.</title>
        <authorList>
            <person name="Gilroy R."/>
            <person name="Ravi A."/>
            <person name="Getino M."/>
            <person name="Pursley I."/>
            <person name="Horton D.L."/>
            <person name="Alikhan N.F."/>
            <person name="Baker D."/>
            <person name="Gharbi K."/>
            <person name="Hall N."/>
            <person name="Watson M."/>
            <person name="Adriaenssens E.M."/>
            <person name="Foster-Nyarko E."/>
            <person name="Jarju S."/>
            <person name="Secka A."/>
            <person name="Antonio M."/>
            <person name="Oren A."/>
            <person name="Chaudhuri R.R."/>
            <person name="La Ragione R."/>
            <person name="Hildebrand F."/>
            <person name="Pallen M.J."/>
        </authorList>
    </citation>
    <scope>NUCLEOTIDE SEQUENCE</scope>
    <source>
        <strain evidence="6">15467</strain>
    </source>
</reference>
<comment type="caution">
    <text evidence="6">The sequence shown here is derived from an EMBL/GenBank/DDBJ whole genome shotgun (WGS) entry which is preliminary data.</text>
</comment>
<organism evidence="6 7">
    <name type="scientific">Candidatus Egerieousia excrementavium</name>
    <dbReference type="NCBI Taxonomy" id="2840778"/>
    <lineage>
        <taxon>Bacteria</taxon>
        <taxon>Pseudomonadati</taxon>
        <taxon>Bacteroidota</taxon>
        <taxon>Bacteroidia</taxon>
        <taxon>Bacteroidales</taxon>
        <taxon>Candidatus Egerieousia</taxon>
    </lineage>
</organism>
<dbReference type="CDD" id="cd06572">
    <property type="entry name" value="Histidinol_dh"/>
    <property type="match status" value="1"/>
</dbReference>
<dbReference type="Pfam" id="PF00815">
    <property type="entry name" value="Histidinol_dh"/>
    <property type="match status" value="1"/>
</dbReference>
<evidence type="ECO:0000256" key="1">
    <source>
        <dbReference type="ARBA" id="ARBA00001947"/>
    </source>
</evidence>
<evidence type="ECO:0000256" key="5">
    <source>
        <dbReference type="RuleBase" id="RU004175"/>
    </source>
</evidence>
<proteinExistence type="inferred from homology"/>
<name>A0A9D9DMI2_9BACT</name>
<dbReference type="NCBIfam" id="TIGR00069">
    <property type="entry name" value="hisD"/>
    <property type="match status" value="1"/>
</dbReference>
<dbReference type="FunFam" id="3.40.50.1980:FF:000001">
    <property type="entry name" value="Histidinol dehydrogenase"/>
    <property type="match status" value="1"/>
</dbReference>
<dbReference type="Gene3D" id="1.20.5.1300">
    <property type="match status" value="1"/>
</dbReference>
<comment type="cofactor">
    <cofactor evidence="1">
        <name>Zn(2+)</name>
        <dbReference type="ChEBI" id="CHEBI:29105"/>
    </cofactor>
</comment>
<evidence type="ECO:0000256" key="3">
    <source>
        <dbReference type="ARBA" id="ARBA00022833"/>
    </source>
</evidence>
<dbReference type="InterPro" id="IPR016161">
    <property type="entry name" value="Ald_DH/histidinol_DH"/>
</dbReference>
<dbReference type="GO" id="GO:0005829">
    <property type="term" value="C:cytosol"/>
    <property type="evidence" value="ECO:0007669"/>
    <property type="project" value="TreeGrafter"/>
</dbReference>
<dbReference type="EMBL" id="JADINB010000065">
    <property type="protein sequence ID" value="MBO8428845.1"/>
    <property type="molecule type" value="Genomic_DNA"/>
</dbReference>
<protein>
    <submittedName>
        <fullName evidence="6">Histidinol dehydrogenase</fullName>
        <ecNumber evidence="6">1.1.1.23</ecNumber>
    </submittedName>
</protein>
<evidence type="ECO:0000313" key="6">
    <source>
        <dbReference type="EMBL" id="MBO8428845.1"/>
    </source>
</evidence>
<keyword evidence="3" id="KW-0862">Zinc</keyword>
<keyword evidence="4 6" id="KW-0560">Oxidoreductase</keyword>
<dbReference type="InterPro" id="IPR001692">
    <property type="entry name" value="Histidinol_DH_CS"/>
</dbReference>
<dbReference type="EC" id="1.1.1.23" evidence="6"/>
<dbReference type="SUPFAM" id="SSF53720">
    <property type="entry name" value="ALDH-like"/>
    <property type="match status" value="1"/>
</dbReference>
<dbReference type="AlphaFoldDB" id="A0A9D9DMI2"/>
<dbReference type="PANTHER" id="PTHR21256:SF2">
    <property type="entry name" value="HISTIDINE BIOSYNTHESIS TRIFUNCTIONAL PROTEIN"/>
    <property type="match status" value="1"/>
</dbReference>
<dbReference type="Proteomes" id="UP000823635">
    <property type="component" value="Unassembled WGS sequence"/>
</dbReference>
<dbReference type="PANTHER" id="PTHR21256">
    <property type="entry name" value="HISTIDINOL DEHYDROGENASE HDH"/>
    <property type="match status" value="1"/>
</dbReference>
<sequence length="350" mass="37752">MENCIRIIPYVSGTDIGALLRSGSRRQEENAEKSSMEIVEQIREKGDEAVLSCLRKFDNLECTAEQLLVSEKEYELAERQISPELAKAIGIAISNVRKFHQAQQVADIEVETMPGVICRQKSVPIEKVGLYVPGGTAPLFSTVIMLAVPAKIAGCRKIIMCTPVNKNGVIAPEVLYCARRCGVDKVYKIGGAAAIGAMAFGTEHVERVYKIFGPGNSYVTAAKQYVSKAVCAIDMPAGPSEVMILADESANPGFVAADFISQLEHGPESQAVLVTTSKGMAEKVAELFTEQTARLGRKGYILESAKNSRIVLVGQKQDLTTVANEYAPEHLIISTENADELAETIVNAGS</sequence>
<comment type="similarity">
    <text evidence="5">Belongs to the histidinol dehydrogenase family.</text>
</comment>
<evidence type="ECO:0000256" key="4">
    <source>
        <dbReference type="ARBA" id="ARBA00023002"/>
    </source>
</evidence>